<evidence type="ECO:0000256" key="2">
    <source>
        <dbReference type="ARBA" id="ARBA00022801"/>
    </source>
</evidence>
<sequence length="211" mass="24432">MAKLSLKAVLKNFLNHYQTLESRRKSNSEDDLYLKEFLAMKELTESLKNDVHYSCSHGLKEVNRRKNRYKDILPCKNNSTETSPVNSKLSIQQTESFFFTFVAFVVRIVKWRQVCPDFLVRTLKITCDNKSRRVCQFHYTTWPDHGVPSTVQPILELVRLMRDCESRETRPILVHCSAGCGRTGTICSIDYVWALLRTGRLTEGIVSFSSE</sequence>
<dbReference type="GO" id="GO:0005634">
    <property type="term" value="C:nucleus"/>
    <property type="evidence" value="ECO:0007669"/>
    <property type="project" value="TreeGrafter"/>
</dbReference>
<dbReference type="PROSITE" id="PS50056">
    <property type="entry name" value="TYR_PHOSPHATASE_2"/>
    <property type="match status" value="1"/>
</dbReference>
<name>A0A3S3SHG9_9ACAR</name>
<dbReference type="EMBL" id="NCKU01000486">
    <property type="protein sequence ID" value="RWS15343.1"/>
    <property type="molecule type" value="Genomic_DNA"/>
</dbReference>
<dbReference type="InterPro" id="IPR016130">
    <property type="entry name" value="Tyr_Pase_AS"/>
</dbReference>
<dbReference type="SMART" id="SM00194">
    <property type="entry name" value="PTPc"/>
    <property type="match status" value="1"/>
</dbReference>
<evidence type="ECO:0000256" key="1">
    <source>
        <dbReference type="ARBA" id="ARBA00013064"/>
    </source>
</evidence>
<evidence type="ECO:0000313" key="7">
    <source>
        <dbReference type="EMBL" id="RWS15343.1"/>
    </source>
</evidence>
<dbReference type="PANTHER" id="PTHR45983:SF2">
    <property type="entry name" value="PROTEIN-TYROSINE-PHOSPHATASE"/>
    <property type="match status" value="1"/>
</dbReference>
<dbReference type="InterPro" id="IPR000242">
    <property type="entry name" value="PTP_cat"/>
</dbReference>
<dbReference type="GO" id="GO:0004726">
    <property type="term" value="F:non-membrane spanning protein tyrosine phosphatase activity"/>
    <property type="evidence" value="ECO:0007669"/>
    <property type="project" value="InterPro"/>
</dbReference>
<comment type="caution">
    <text evidence="7">The sequence shown here is derived from an EMBL/GenBank/DDBJ whole genome shotgun (WGS) entry which is preliminary data.</text>
</comment>
<accession>A0A3S3SHG9</accession>
<dbReference type="OrthoDB" id="8609993at2759"/>
<dbReference type="InterPro" id="IPR000387">
    <property type="entry name" value="Tyr_Pase_dom"/>
</dbReference>
<dbReference type="Gene3D" id="3.90.190.10">
    <property type="entry name" value="Protein tyrosine phosphatase superfamily"/>
    <property type="match status" value="2"/>
</dbReference>
<feature type="domain" description="Tyrosine-protein phosphatase" evidence="5">
    <location>
        <begin position="104"/>
        <end position="211"/>
    </location>
</feature>
<dbReference type="InterPro" id="IPR003595">
    <property type="entry name" value="Tyr_Pase_cat"/>
</dbReference>
<evidence type="ECO:0000259" key="5">
    <source>
        <dbReference type="PROSITE" id="PS50055"/>
    </source>
</evidence>
<dbReference type="GO" id="GO:0048666">
    <property type="term" value="P:neuron development"/>
    <property type="evidence" value="ECO:0007669"/>
    <property type="project" value="UniProtKB-ARBA"/>
</dbReference>
<proteinExistence type="inferred from homology"/>
<dbReference type="GO" id="GO:0005737">
    <property type="term" value="C:cytoplasm"/>
    <property type="evidence" value="ECO:0007669"/>
    <property type="project" value="TreeGrafter"/>
</dbReference>
<keyword evidence="8" id="KW-1185">Reference proteome</keyword>
<evidence type="ECO:0000256" key="3">
    <source>
        <dbReference type="ARBA" id="ARBA00022912"/>
    </source>
</evidence>
<dbReference type="InterPro" id="IPR047170">
    <property type="entry name" value="PTN12/18/22"/>
</dbReference>
<evidence type="ECO:0000313" key="8">
    <source>
        <dbReference type="Proteomes" id="UP000285301"/>
    </source>
</evidence>
<evidence type="ECO:0000259" key="6">
    <source>
        <dbReference type="PROSITE" id="PS50056"/>
    </source>
</evidence>
<protein>
    <recommendedName>
        <fullName evidence="1">protein-tyrosine-phosphatase</fullName>
        <ecNumber evidence="1">3.1.3.48</ecNumber>
    </recommendedName>
</protein>
<keyword evidence="3" id="KW-0904">Protein phosphatase</keyword>
<feature type="domain" description="Tyrosine specific protein phosphatases" evidence="6">
    <location>
        <begin position="152"/>
        <end position="192"/>
    </location>
</feature>
<comment type="similarity">
    <text evidence="4">Belongs to the protein-tyrosine phosphatase family. Non-receptor class 4 subfamily.</text>
</comment>
<dbReference type="SMART" id="SM00404">
    <property type="entry name" value="PTPc_motif"/>
    <property type="match status" value="1"/>
</dbReference>
<dbReference type="Proteomes" id="UP000285301">
    <property type="component" value="Unassembled WGS sequence"/>
</dbReference>
<dbReference type="PROSITE" id="PS00383">
    <property type="entry name" value="TYR_PHOSPHATASE_1"/>
    <property type="match status" value="1"/>
</dbReference>
<dbReference type="EC" id="3.1.3.48" evidence="1"/>
<dbReference type="AlphaFoldDB" id="A0A3S3SHG9"/>
<dbReference type="Pfam" id="PF00102">
    <property type="entry name" value="Y_phosphatase"/>
    <property type="match status" value="1"/>
</dbReference>
<reference evidence="7 8" key="1">
    <citation type="journal article" date="2018" name="Gigascience">
        <title>Genomes of trombidid mites reveal novel predicted allergens and laterally-transferred genes associated with secondary metabolism.</title>
        <authorList>
            <person name="Dong X."/>
            <person name="Chaisiri K."/>
            <person name="Xia D."/>
            <person name="Armstrong S.D."/>
            <person name="Fang Y."/>
            <person name="Donnelly M.J."/>
            <person name="Kadowaki T."/>
            <person name="McGarry J.W."/>
            <person name="Darby A.C."/>
            <person name="Makepeace B.L."/>
        </authorList>
    </citation>
    <scope>NUCLEOTIDE SEQUENCE [LARGE SCALE GENOMIC DNA]</scope>
    <source>
        <strain evidence="7">UoL-WK</strain>
    </source>
</reference>
<evidence type="ECO:0000256" key="4">
    <source>
        <dbReference type="ARBA" id="ARBA00034734"/>
    </source>
</evidence>
<dbReference type="SUPFAM" id="SSF52799">
    <property type="entry name" value="(Phosphotyrosine protein) phosphatases II"/>
    <property type="match status" value="1"/>
</dbReference>
<organism evidence="7 8">
    <name type="scientific">Dinothrombium tinctorium</name>
    <dbReference type="NCBI Taxonomy" id="1965070"/>
    <lineage>
        <taxon>Eukaryota</taxon>
        <taxon>Metazoa</taxon>
        <taxon>Ecdysozoa</taxon>
        <taxon>Arthropoda</taxon>
        <taxon>Chelicerata</taxon>
        <taxon>Arachnida</taxon>
        <taxon>Acari</taxon>
        <taxon>Acariformes</taxon>
        <taxon>Trombidiformes</taxon>
        <taxon>Prostigmata</taxon>
        <taxon>Anystina</taxon>
        <taxon>Parasitengona</taxon>
        <taxon>Trombidioidea</taxon>
        <taxon>Trombidiidae</taxon>
        <taxon>Dinothrombium</taxon>
    </lineage>
</organism>
<keyword evidence="2" id="KW-0378">Hydrolase</keyword>
<dbReference type="STRING" id="1965070.A0A3S3SHG9"/>
<dbReference type="PANTHER" id="PTHR45983">
    <property type="entry name" value="TYROSINE PHOSPHATSE N18, PUTATIVE-RELATED"/>
    <property type="match status" value="1"/>
</dbReference>
<dbReference type="PROSITE" id="PS50055">
    <property type="entry name" value="TYR_PHOSPHATASE_PTP"/>
    <property type="match status" value="1"/>
</dbReference>
<gene>
    <name evidence="7" type="ORF">B4U79_10595</name>
</gene>
<dbReference type="PRINTS" id="PR00700">
    <property type="entry name" value="PRTYPHPHTASE"/>
</dbReference>
<dbReference type="InterPro" id="IPR029021">
    <property type="entry name" value="Prot-tyrosine_phosphatase-like"/>
</dbReference>